<name>A0ABQ6EVQ8_9VIBR</name>
<keyword evidence="6" id="KW-1185">Reference proteome</keyword>
<dbReference type="PROSITE" id="PS50995">
    <property type="entry name" value="HTH_MARR_2"/>
    <property type="match status" value="1"/>
</dbReference>
<dbReference type="Gene3D" id="1.10.10.10">
    <property type="entry name" value="Winged helix-like DNA-binding domain superfamily/Winged helix DNA-binding domain"/>
    <property type="match status" value="1"/>
</dbReference>
<dbReference type="InterPro" id="IPR036388">
    <property type="entry name" value="WH-like_DNA-bd_sf"/>
</dbReference>
<gene>
    <name evidence="5" type="ORF">GCM10007938_06710</name>
</gene>
<evidence type="ECO:0000256" key="1">
    <source>
        <dbReference type="ARBA" id="ARBA00023015"/>
    </source>
</evidence>
<dbReference type="PANTHER" id="PTHR42756:SF1">
    <property type="entry name" value="TRANSCRIPTIONAL REPRESSOR OF EMRAB OPERON"/>
    <property type="match status" value="1"/>
</dbReference>
<accession>A0ABQ6EVQ8</accession>
<dbReference type="SUPFAM" id="SSF46785">
    <property type="entry name" value="Winged helix' DNA-binding domain"/>
    <property type="match status" value="1"/>
</dbReference>
<dbReference type="EMBL" id="BSPW01000014">
    <property type="protein sequence ID" value="GLT16894.1"/>
    <property type="molecule type" value="Genomic_DNA"/>
</dbReference>
<reference evidence="6" key="1">
    <citation type="journal article" date="2019" name="Int. J. Syst. Evol. Microbiol.">
        <title>The Global Catalogue of Microorganisms (GCM) 10K type strain sequencing project: providing services to taxonomists for standard genome sequencing and annotation.</title>
        <authorList>
            <consortium name="The Broad Institute Genomics Platform"/>
            <consortium name="The Broad Institute Genome Sequencing Center for Infectious Disease"/>
            <person name="Wu L."/>
            <person name="Ma J."/>
        </authorList>
    </citation>
    <scope>NUCLEOTIDE SEQUENCE [LARGE SCALE GENOMIC DNA]</scope>
    <source>
        <strain evidence="6">NBRC 108723</strain>
    </source>
</reference>
<dbReference type="InterPro" id="IPR036390">
    <property type="entry name" value="WH_DNA-bd_sf"/>
</dbReference>
<dbReference type="PRINTS" id="PR00598">
    <property type="entry name" value="HTHMARR"/>
</dbReference>
<dbReference type="PANTHER" id="PTHR42756">
    <property type="entry name" value="TRANSCRIPTIONAL REGULATOR, MARR"/>
    <property type="match status" value="1"/>
</dbReference>
<comment type="caution">
    <text evidence="5">The sequence shown here is derived from an EMBL/GenBank/DDBJ whole genome shotgun (WGS) entry which is preliminary data.</text>
</comment>
<evidence type="ECO:0000313" key="6">
    <source>
        <dbReference type="Proteomes" id="UP001157138"/>
    </source>
</evidence>
<dbReference type="InterPro" id="IPR000835">
    <property type="entry name" value="HTH_MarR-typ"/>
</dbReference>
<dbReference type="RefSeq" id="WP_284190819.1">
    <property type="nucleotide sequence ID" value="NZ_BSPW01000014.1"/>
</dbReference>
<evidence type="ECO:0000256" key="3">
    <source>
        <dbReference type="ARBA" id="ARBA00023163"/>
    </source>
</evidence>
<dbReference type="Proteomes" id="UP001157138">
    <property type="component" value="Unassembled WGS sequence"/>
</dbReference>
<feature type="domain" description="HTH marR-type" evidence="4">
    <location>
        <begin position="22"/>
        <end position="157"/>
    </location>
</feature>
<dbReference type="Pfam" id="PF01047">
    <property type="entry name" value="MarR"/>
    <property type="match status" value="1"/>
</dbReference>
<keyword evidence="1" id="KW-0805">Transcription regulation</keyword>
<keyword evidence="2" id="KW-0238">DNA-binding</keyword>
<keyword evidence="3" id="KW-0804">Transcription</keyword>
<sequence length="167" mass="19106">MDAIDQLIAQWAREKPALDTEPMAIMGRLLRVAKHIETQVAQLHKSYDLTLGEFDVLATLRRSGEPFLLTPSELIDSMLLTSGAMTNRLDKLSSKGLISRLHNQSDRRSLPVQLTEQGVTLIDEVIEKHVQVQHSLFQSMSHDQKQQLNQHLKYLMFEFEENPCLTK</sequence>
<organism evidence="5 6">
    <name type="scientific">Vibrio zhanjiangensis</name>
    <dbReference type="NCBI Taxonomy" id="1046128"/>
    <lineage>
        <taxon>Bacteria</taxon>
        <taxon>Pseudomonadati</taxon>
        <taxon>Pseudomonadota</taxon>
        <taxon>Gammaproteobacteria</taxon>
        <taxon>Vibrionales</taxon>
        <taxon>Vibrionaceae</taxon>
        <taxon>Vibrio</taxon>
    </lineage>
</organism>
<proteinExistence type="predicted"/>
<dbReference type="SMART" id="SM00347">
    <property type="entry name" value="HTH_MARR"/>
    <property type="match status" value="1"/>
</dbReference>
<evidence type="ECO:0000256" key="2">
    <source>
        <dbReference type="ARBA" id="ARBA00023125"/>
    </source>
</evidence>
<evidence type="ECO:0000259" key="4">
    <source>
        <dbReference type="PROSITE" id="PS50995"/>
    </source>
</evidence>
<protein>
    <submittedName>
        <fullName evidence="5">MarR family transcriptional regulator</fullName>
    </submittedName>
</protein>
<evidence type="ECO:0000313" key="5">
    <source>
        <dbReference type="EMBL" id="GLT16894.1"/>
    </source>
</evidence>